<name>A0A2T4YYY7_9HYPH</name>
<dbReference type="PANTHER" id="PTHR30619:SF1">
    <property type="entry name" value="RECOMBINATION PROTEIN 2"/>
    <property type="match status" value="1"/>
</dbReference>
<evidence type="ECO:0000313" key="1">
    <source>
        <dbReference type="EMBL" id="PTM51922.1"/>
    </source>
</evidence>
<evidence type="ECO:0000313" key="2">
    <source>
        <dbReference type="Proteomes" id="UP000241808"/>
    </source>
</evidence>
<dbReference type="Gene3D" id="3.60.15.10">
    <property type="entry name" value="Ribonuclease Z/Hydroxyacylglutathione hydrolase-like"/>
    <property type="match status" value="2"/>
</dbReference>
<dbReference type="PANTHER" id="PTHR30619">
    <property type="entry name" value="DNA INTERNALIZATION/COMPETENCE PROTEIN COMEC/REC2"/>
    <property type="match status" value="1"/>
</dbReference>
<protein>
    <recommendedName>
        <fullName evidence="3">Metallo-beta-lactamase superfamily protein</fullName>
    </recommendedName>
</protein>
<dbReference type="SUPFAM" id="SSF56281">
    <property type="entry name" value="Metallo-hydrolase/oxidoreductase"/>
    <property type="match status" value="1"/>
</dbReference>
<dbReference type="RefSeq" id="WP_108179008.1">
    <property type="nucleotide sequence ID" value="NZ_PZZL01000009.1"/>
</dbReference>
<keyword evidence="2" id="KW-1185">Reference proteome</keyword>
<organism evidence="1 2">
    <name type="scientific">Phreatobacter oligotrophus</name>
    <dbReference type="NCBI Taxonomy" id="1122261"/>
    <lineage>
        <taxon>Bacteria</taxon>
        <taxon>Pseudomonadati</taxon>
        <taxon>Pseudomonadota</taxon>
        <taxon>Alphaproteobacteria</taxon>
        <taxon>Hyphomicrobiales</taxon>
        <taxon>Phreatobacteraceae</taxon>
        <taxon>Phreatobacter</taxon>
    </lineage>
</organism>
<evidence type="ECO:0008006" key="3">
    <source>
        <dbReference type="Google" id="ProtNLM"/>
    </source>
</evidence>
<proteinExistence type="predicted"/>
<dbReference type="OrthoDB" id="7177610at2"/>
<gene>
    <name evidence="1" type="ORF">C8P69_109210</name>
</gene>
<dbReference type="Proteomes" id="UP000241808">
    <property type="component" value="Unassembled WGS sequence"/>
</dbReference>
<dbReference type="InterPro" id="IPR036866">
    <property type="entry name" value="RibonucZ/Hydroxyglut_hydro"/>
</dbReference>
<dbReference type="InterPro" id="IPR052159">
    <property type="entry name" value="Competence_DNA_uptake"/>
</dbReference>
<sequence length="548" mass="58541">MPGKKKPKANPAATPVTQGLIGDPPPGGCVIRMYRIGHGDCFLLAFPRDGGGKPVFVMIDCGYKPGSTSMIESPSPATVEEVIANLKATTGGFIDVVVITHEHQDHLNGITEKRFGDVHIGELWLAWTENPKDEVANALRRSFKDRLVGLIGAHRSMVGLLEQKRSLGLAGTSEAEAEAARAERLADLLAFELGGDPSDDMRPSLAVGVGAAFPADGIGANKAAMALCKRNASEVRFLSPQDPSIAPPGAGAVRVFPLGPPRDEAKIEDLDPEGDEQFHLALDSGAEGFLSLFGASEAEAGSTACDYPDSWTSPFHPRYAVSLSQAGDDPEVSDFYRRRYDGAPLPPNGDEVPDSANFRRIDGDWLGAAEQIALDMNSYTNNASLVLAFELSPGGKVLLFAADAQRGNWMSWAEQSFSDGNRTVTTRDLLGRTVVYKVGHHGSHNATLNGTAAATHPCLGWMGQGPAAKEFVAMITAVWPWAKTQKGWIHPLPAIKAALAEKASGRVFQTDTDFETMAAKAGANPEWSAFAARSEGNRLWFDLKINPS</sequence>
<dbReference type="AlphaFoldDB" id="A0A2T4YYY7"/>
<accession>A0A2T4YYY7</accession>
<dbReference type="EMBL" id="PZZL01000009">
    <property type="protein sequence ID" value="PTM51922.1"/>
    <property type="molecule type" value="Genomic_DNA"/>
</dbReference>
<comment type="caution">
    <text evidence="1">The sequence shown here is derived from an EMBL/GenBank/DDBJ whole genome shotgun (WGS) entry which is preliminary data.</text>
</comment>
<reference evidence="1 2" key="1">
    <citation type="submission" date="2018-04" db="EMBL/GenBank/DDBJ databases">
        <title>Genomic Encyclopedia of Archaeal and Bacterial Type Strains, Phase II (KMG-II): from individual species to whole genera.</title>
        <authorList>
            <person name="Goeker M."/>
        </authorList>
    </citation>
    <scope>NUCLEOTIDE SEQUENCE [LARGE SCALE GENOMIC DNA]</scope>
    <source>
        <strain evidence="1 2">DSM 25521</strain>
    </source>
</reference>